<protein>
    <submittedName>
        <fullName evidence="2">Uncharacterized protein</fullName>
    </submittedName>
</protein>
<feature type="region of interest" description="Disordered" evidence="1">
    <location>
        <begin position="315"/>
        <end position="342"/>
    </location>
</feature>
<reference evidence="2 3" key="1">
    <citation type="journal article" date="2019" name="Commun. Biol.">
        <title>The bagworm genome reveals a unique fibroin gene that provides high tensile strength.</title>
        <authorList>
            <person name="Kono N."/>
            <person name="Nakamura H."/>
            <person name="Ohtoshi R."/>
            <person name="Tomita M."/>
            <person name="Numata K."/>
            <person name="Arakawa K."/>
        </authorList>
    </citation>
    <scope>NUCLEOTIDE SEQUENCE [LARGE SCALE GENOMIC DNA]</scope>
</reference>
<evidence type="ECO:0000313" key="2">
    <source>
        <dbReference type="EMBL" id="GBP83210.1"/>
    </source>
</evidence>
<dbReference type="AlphaFoldDB" id="A0A4C1Z6A2"/>
<dbReference type="Proteomes" id="UP000299102">
    <property type="component" value="Unassembled WGS sequence"/>
</dbReference>
<gene>
    <name evidence="2" type="ORF">EVAR_66761_1</name>
</gene>
<evidence type="ECO:0000256" key="1">
    <source>
        <dbReference type="SAM" id="MobiDB-lite"/>
    </source>
</evidence>
<keyword evidence="3" id="KW-1185">Reference proteome</keyword>
<name>A0A4C1Z6A2_EUMVA</name>
<comment type="caution">
    <text evidence="2">The sequence shown here is derived from an EMBL/GenBank/DDBJ whole genome shotgun (WGS) entry which is preliminary data.</text>
</comment>
<dbReference type="EMBL" id="BGZK01001609">
    <property type="protein sequence ID" value="GBP83210.1"/>
    <property type="molecule type" value="Genomic_DNA"/>
</dbReference>
<organism evidence="2 3">
    <name type="scientific">Eumeta variegata</name>
    <name type="common">Bagworm moth</name>
    <name type="synonym">Eumeta japonica</name>
    <dbReference type="NCBI Taxonomy" id="151549"/>
    <lineage>
        <taxon>Eukaryota</taxon>
        <taxon>Metazoa</taxon>
        <taxon>Ecdysozoa</taxon>
        <taxon>Arthropoda</taxon>
        <taxon>Hexapoda</taxon>
        <taxon>Insecta</taxon>
        <taxon>Pterygota</taxon>
        <taxon>Neoptera</taxon>
        <taxon>Endopterygota</taxon>
        <taxon>Lepidoptera</taxon>
        <taxon>Glossata</taxon>
        <taxon>Ditrysia</taxon>
        <taxon>Tineoidea</taxon>
        <taxon>Psychidae</taxon>
        <taxon>Oiketicinae</taxon>
        <taxon>Eumeta</taxon>
    </lineage>
</organism>
<sequence length="449" mass="48894">MGRPLLDIKAYVQSWTSHLVGRPPPDPHDIRFRGNFEDLYSPPVIRPTSDVACPLVQVRDGGLIVASCPGVFSSGTRPRRLKWQCSLVGASTPLYWVQVRDGGLTVASCPGVFSSGTRPRRLRWQWSVLDPLIDILPEPSRRPHAGARGHCAGAGRWRGSGVGWCSTRGGRHSSSWTRSRPPVVGRWWTPTGSRRHASVTRVGVDLTERACRPLIAIHASDGSSQGSTCQRAVSLNLFFSLALVVVSIRCLRWTTRGARHRMRSASGGAPGCEEVVSEGGREARNRPYTQPTAGGRTLVDADRIKAARIGDPRWRRSNRARLPTADQAIHASDGGSQGSTCQRAASFTSSSFSDHPSSSSFFLRSVFNLQSGAYAGPPAARASCACARRRWGHRVAEWLTRAGEARLSHACVSEPVSFFSLRPSSGSSFRSTRAPKHRFTRIIVPTMSG</sequence>
<feature type="region of interest" description="Disordered" evidence="1">
    <location>
        <begin position="262"/>
        <end position="295"/>
    </location>
</feature>
<accession>A0A4C1Z6A2</accession>
<evidence type="ECO:0000313" key="3">
    <source>
        <dbReference type="Proteomes" id="UP000299102"/>
    </source>
</evidence>
<proteinExistence type="predicted"/>